<accession>A0AAX6M8J9</accession>
<dbReference type="EMBL" id="JBANMG010000010">
    <property type="protein sequence ID" value="KAK6948522.1"/>
    <property type="molecule type" value="Genomic_DNA"/>
</dbReference>
<evidence type="ECO:0000313" key="3">
    <source>
        <dbReference type="Proteomes" id="UP001369815"/>
    </source>
</evidence>
<feature type="region of interest" description="Disordered" evidence="1">
    <location>
        <begin position="31"/>
        <end position="138"/>
    </location>
</feature>
<feature type="region of interest" description="Disordered" evidence="1">
    <location>
        <begin position="197"/>
        <end position="220"/>
    </location>
</feature>
<sequence length="412" mass="45697">MATDSLRALITNIPDWLKRLEELNGQIDQRQQDLAMLPENQPKSSARSIRNKGSTESLKPRDEGAPGQILDTIRVSTPPPLSPNETRQPNGGAEAPSSPVSSPKSNTSLQRQTNEVMATAQRRARAVVRKKPKTESMMSNDNTVQKYRSRNMIIVYYDSYVQSFFEELVKFVSMQRNAMRKAKMAAKVARIRRLAEIEMPDDEDEEDASGGGNGEPKPRGSLIAVAADATATEGKEETAEDIKLRFKSTRQMGPRNLAAGRASARVARSGLNGGLGAFQDRGDIWEELDKGLEFVQNMCEQGAHQFLRDGDCAEEIEKIKARLGLTKEVADKELARSESENAPEEATPWPIQSRSYRPTTMRKSMGSPAMKTSPKQEVVKQNVIEVEDEGVQDMDDYQPESKPTEQIDGPTS</sequence>
<proteinExistence type="predicted"/>
<feature type="compositionally biased region" description="Acidic residues" evidence="1">
    <location>
        <begin position="385"/>
        <end position="398"/>
    </location>
</feature>
<feature type="region of interest" description="Disordered" evidence="1">
    <location>
        <begin position="334"/>
        <end position="412"/>
    </location>
</feature>
<name>A0AAX6M8J9_9PEZI</name>
<feature type="compositionally biased region" description="Low complexity" evidence="1">
    <location>
        <begin position="96"/>
        <end position="108"/>
    </location>
</feature>
<protein>
    <submittedName>
        <fullName evidence="2">Uncharacterized protein</fullName>
    </submittedName>
</protein>
<feature type="compositionally biased region" description="Basic residues" evidence="1">
    <location>
        <begin position="122"/>
        <end position="132"/>
    </location>
</feature>
<comment type="caution">
    <text evidence="2">The sequence shown here is derived from an EMBL/GenBank/DDBJ whole genome shotgun (WGS) entry which is preliminary data.</text>
</comment>
<keyword evidence="3" id="KW-1185">Reference proteome</keyword>
<gene>
    <name evidence="2" type="ORF">Daesc_010290</name>
</gene>
<reference evidence="2 3" key="1">
    <citation type="journal article" date="2024" name="Front Chem Biol">
        <title>Unveiling the potential of Daldinia eschscholtzii MFLUCC 19-0629 through bioactivity and bioinformatics studies for enhanced sustainable agriculture production.</title>
        <authorList>
            <person name="Brooks S."/>
            <person name="Weaver J.A."/>
            <person name="Klomchit A."/>
            <person name="Alharthi S.A."/>
            <person name="Onlamun T."/>
            <person name="Nurani R."/>
            <person name="Vong T.K."/>
            <person name="Alberti F."/>
            <person name="Greco C."/>
        </authorList>
    </citation>
    <scope>NUCLEOTIDE SEQUENCE [LARGE SCALE GENOMIC DNA]</scope>
    <source>
        <strain evidence="2">MFLUCC 19-0629</strain>
    </source>
</reference>
<evidence type="ECO:0000256" key="1">
    <source>
        <dbReference type="SAM" id="MobiDB-lite"/>
    </source>
</evidence>
<dbReference type="AlphaFoldDB" id="A0AAX6M8J9"/>
<evidence type="ECO:0000313" key="2">
    <source>
        <dbReference type="EMBL" id="KAK6948522.1"/>
    </source>
</evidence>
<dbReference type="Proteomes" id="UP001369815">
    <property type="component" value="Unassembled WGS sequence"/>
</dbReference>
<feature type="compositionally biased region" description="Polar residues" evidence="1">
    <location>
        <begin position="41"/>
        <end position="57"/>
    </location>
</feature>
<feature type="compositionally biased region" description="Polar residues" evidence="1">
    <location>
        <begin position="350"/>
        <end position="362"/>
    </location>
</feature>
<feature type="compositionally biased region" description="Acidic residues" evidence="1">
    <location>
        <begin position="198"/>
        <end position="208"/>
    </location>
</feature>
<organism evidence="2 3">
    <name type="scientific">Daldinia eschscholtzii</name>
    <dbReference type="NCBI Taxonomy" id="292717"/>
    <lineage>
        <taxon>Eukaryota</taxon>
        <taxon>Fungi</taxon>
        <taxon>Dikarya</taxon>
        <taxon>Ascomycota</taxon>
        <taxon>Pezizomycotina</taxon>
        <taxon>Sordariomycetes</taxon>
        <taxon>Xylariomycetidae</taxon>
        <taxon>Xylariales</taxon>
        <taxon>Hypoxylaceae</taxon>
        <taxon>Daldinia</taxon>
    </lineage>
</organism>